<feature type="active site" description="Nucleophile" evidence="6">
    <location>
        <position position="52"/>
    </location>
</feature>
<dbReference type="PIRSF" id="PIRSF000077">
    <property type="entry name" value="Thioredoxin"/>
    <property type="match status" value="1"/>
</dbReference>
<keyword evidence="2" id="KW-0249">Electron transport</keyword>
<accession>A0A1R1PFA8</accession>
<evidence type="ECO:0000256" key="2">
    <source>
        <dbReference type="ARBA" id="ARBA00022982"/>
    </source>
</evidence>
<dbReference type="SUPFAM" id="SSF52833">
    <property type="entry name" value="Thioredoxin-like"/>
    <property type="match status" value="1"/>
</dbReference>
<feature type="disulfide bond" description="Redox-active" evidence="7">
    <location>
        <begin position="49"/>
        <end position="52"/>
    </location>
</feature>
<keyword evidence="3 7" id="KW-1015">Disulfide bond</keyword>
<evidence type="ECO:0000256" key="5">
    <source>
        <dbReference type="PIRNR" id="PIRNR000077"/>
    </source>
</evidence>
<dbReference type="EMBL" id="LSSK01001488">
    <property type="protein sequence ID" value="OMH79609.1"/>
    <property type="molecule type" value="Genomic_DNA"/>
</dbReference>
<protein>
    <recommendedName>
        <fullName evidence="5">Thioredoxin</fullName>
    </recommendedName>
</protein>
<comment type="caution">
    <text evidence="9">The sequence shown here is derived from an EMBL/GenBank/DDBJ whole genome shotgun (WGS) entry which is preliminary data.</text>
</comment>
<organism evidence="9 10">
    <name type="scientific">Zancudomyces culisetae</name>
    <name type="common">Gut fungus</name>
    <name type="synonym">Smittium culisetae</name>
    <dbReference type="NCBI Taxonomy" id="1213189"/>
    <lineage>
        <taxon>Eukaryota</taxon>
        <taxon>Fungi</taxon>
        <taxon>Fungi incertae sedis</taxon>
        <taxon>Zoopagomycota</taxon>
        <taxon>Kickxellomycotina</taxon>
        <taxon>Harpellomycetes</taxon>
        <taxon>Harpellales</taxon>
        <taxon>Legeriomycetaceae</taxon>
        <taxon>Zancudomyces</taxon>
    </lineage>
</organism>
<evidence type="ECO:0000313" key="10">
    <source>
        <dbReference type="Proteomes" id="UP000188320"/>
    </source>
</evidence>
<dbReference type="NCBIfam" id="TIGR01068">
    <property type="entry name" value="thioredoxin"/>
    <property type="match status" value="1"/>
</dbReference>
<keyword evidence="1" id="KW-0813">Transport</keyword>
<feature type="active site" description="Nucleophile" evidence="6">
    <location>
        <position position="49"/>
    </location>
</feature>
<gene>
    <name evidence="9" type="ORF">AX774_g6971</name>
</gene>
<dbReference type="PRINTS" id="PR00421">
    <property type="entry name" value="THIOREDOXIN"/>
</dbReference>
<dbReference type="PANTHER" id="PTHR45663:SF11">
    <property type="entry name" value="GEO12009P1"/>
    <property type="match status" value="1"/>
</dbReference>
<dbReference type="GO" id="GO:0015035">
    <property type="term" value="F:protein-disulfide reductase activity"/>
    <property type="evidence" value="ECO:0007669"/>
    <property type="project" value="InterPro"/>
</dbReference>
<comment type="similarity">
    <text evidence="5">Belongs to the thioredoxin family.</text>
</comment>
<evidence type="ECO:0000256" key="6">
    <source>
        <dbReference type="PIRSR" id="PIRSR000077-1"/>
    </source>
</evidence>
<dbReference type="Proteomes" id="UP000188320">
    <property type="component" value="Unassembled WGS sequence"/>
</dbReference>
<feature type="site" description="Contributes to redox potential value" evidence="6">
    <location>
        <position position="50"/>
    </location>
</feature>
<dbReference type="InterPro" id="IPR005746">
    <property type="entry name" value="Thioredoxin"/>
</dbReference>
<keyword evidence="10" id="KW-1185">Reference proteome</keyword>
<sequence length="124" mass="13864">MRDRAYFGTSTTNSNAKGGNVIEVTMKNFETDVLKSKVPVFVDFYADWCGPCRLLSPVIQDVVKTNGKVNLAKINTDEEGELAQKYEVAALPTVILFKDGVDVCKIVGFQRKEKYLEIAKEHTD</sequence>
<proteinExistence type="inferred from homology"/>
<dbReference type="OrthoDB" id="2121326at2759"/>
<dbReference type="CDD" id="cd02947">
    <property type="entry name" value="TRX_family"/>
    <property type="match status" value="1"/>
</dbReference>
<dbReference type="PROSITE" id="PS51352">
    <property type="entry name" value="THIOREDOXIN_2"/>
    <property type="match status" value="1"/>
</dbReference>
<evidence type="ECO:0000259" key="8">
    <source>
        <dbReference type="PROSITE" id="PS51352"/>
    </source>
</evidence>
<keyword evidence="4 7" id="KW-0676">Redox-active center</keyword>
<dbReference type="PROSITE" id="PS00194">
    <property type="entry name" value="THIOREDOXIN_1"/>
    <property type="match status" value="1"/>
</dbReference>
<name>A0A1R1PFA8_ZANCU</name>
<dbReference type="FunFam" id="3.40.30.10:FF:000001">
    <property type="entry name" value="Thioredoxin"/>
    <property type="match status" value="1"/>
</dbReference>
<evidence type="ECO:0000256" key="1">
    <source>
        <dbReference type="ARBA" id="ARBA00022448"/>
    </source>
</evidence>
<evidence type="ECO:0000256" key="4">
    <source>
        <dbReference type="ARBA" id="ARBA00023284"/>
    </source>
</evidence>
<evidence type="ECO:0000256" key="7">
    <source>
        <dbReference type="PIRSR" id="PIRSR000077-4"/>
    </source>
</evidence>
<feature type="site" description="Deprotonates C-terminal active site Cys" evidence="6">
    <location>
        <position position="43"/>
    </location>
</feature>
<dbReference type="Pfam" id="PF00085">
    <property type="entry name" value="Thioredoxin"/>
    <property type="match status" value="1"/>
</dbReference>
<dbReference type="InterPro" id="IPR036249">
    <property type="entry name" value="Thioredoxin-like_sf"/>
</dbReference>
<dbReference type="GO" id="GO:0005737">
    <property type="term" value="C:cytoplasm"/>
    <property type="evidence" value="ECO:0007669"/>
    <property type="project" value="TreeGrafter"/>
</dbReference>
<dbReference type="AlphaFoldDB" id="A0A1R1PFA8"/>
<dbReference type="InterPro" id="IPR017937">
    <property type="entry name" value="Thioredoxin_CS"/>
</dbReference>
<feature type="domain" description="Thioredoxin" evidence="8">
    <location>
        <begin position="1"/>
        <end position="124"/>
    </location>
</feature>
<dbReference type="InterPro" id="IPR013766">
    <property type="entry name" value="Thioredoxin_domain"/>
</dbReference>
<dbReference type="Gene3D" id="3.40.30.10">
    <property type="entry name" value="Glutaredoxin"/>
    <property type="match status" value="1"/>
</dbReference>
<reference evidence="10" key="1">
    <citation type="submission" date="2017-01" db="EMBL/GenBank/DDBJ databases">
        <authorList>
            <person name="Wang Y."/>
            <person name="White M."/>
            <person name="Kvist S."/>
            <person name="Moncalvo J.-M."/>
        </authorList>
    </citation>
    <scope>NUCLEOTIDE SEQUENCE [LARGE SCALE GENOMIC DNA]</scope>
    <source>
        <strain evidence="10">COL-18-3</strain>
    </source>
</reference>
<dbReference type="PANTHER" id="PTHR45663">
    <property type="entry name" value="GEO12009P1"/>
    <property type="match status" value="1"/>
</dbReference>
<evidence type="ECO:0000256" key="3">
    <source>
        <dbReference type="ARBA" id="ARBA00023157"/>
    </source>
</evidence>
<evidence type="ECO:0000313" key="9">
    <source>
        <dbReference type="EMBL" id="OMH79609.1"/>
    </source>
</evidence>
<feature type="site" description="Contributes to redox potential value" evidence="6">
    <location>
        <position position="51"/>
    </location>
</feature>